<organism evidence="1 2">
    <name type="scientific">Polyporus arcularius HHB13444</name>
    <dbReference type="NCBI Taxonomy" id="1314778"/>
    <lineage>
        <taxon>Eukaryota</taxon>
        <taxon>Fungi</taxon>
        <taxon>Dikarya</taxon>
        <taxon>Basidiomycota</taxon>
        <taxon>Agaricomycotina</taxon>
        <taxon>Agaricomycetes</taxon>
        <taxon>Polyporales</taxon>
        <taxon>Polyporaceae</taxon>
        <taxon>Polyporus</taxon>
    </lineage>
</organism>
<proteinExistence type="predicted"/>
<keyword evidence="2" id="KW-1185">Reference proteome</keyword>
<gene>
    <name evidence="1" type="ORF">K466DRAFT_569531</name>
</gene>
<name>A0A5C3NWB6_9APHY</name>
<sequence>MAWDGPENGNVALGVIHGKNSRHFEILRRQKFEGGVGRLGAEVQAYNRAEVQVEFCAFRSEFVRTGAELKDAFLGLKWKLEVLTMGVSGSGAGTSRPPRGRLVCHRPSRFDRHWATQLPPHPTAASYFVKSTCLKDSTMGNRPEAIPLDTPVMKEWIDARREFRDAAVRVGCVDNGIAPGSGVDVDDLYRLHSEAALKLHIATVQLLEVCKEAPYSAELPVEQVNDLSMDVALARTVALRKNEERLVVERDAVELMLRSIREEMMLLRKVVYASAT</sequence>
<protein>
    <submittedName>
        <fullName evidence="1">Uncharacterized protein</fullName>
    </submittedName>
</protein>
<accession>A0A5C3NWB6</accession>
<dbReference type="AlphaFoldDB" id="A0A5C3NWB6"/>
<dbReference type="Proteomes" id="UP000308197">
    <property type="component" value="Unassembled WGS sequence"/>
</dbReference>
<dbReference type="InParanoid" id="A0A5C3NWB6"/>
<evidence type="ECO:0000313" key="2">
    <source>
        <dbReference type="Proteomes" id="UP000308197"/>
    </source>
</evidence>
<reference evidence="1 2" key="1">
    <citation type="journal article" date="2019" name="Nat. Ecol. Evol.">
        <title>Megaphylogeny resolves global patterns of mushroom evolution.</title>
        <authorList>
            <person name="Varga T."/>
            <person name="Krizsan K."/>
            <person name="Foldi C."/>
            <person name="Dima B."/>
            <person name="Sanchez-Garcia M."/>
            <person name="Sanchez-Ramirez S."/>
            <person name="Szollosi G.J."/>
            <person name="Szarkandi J.G."/>
            <person name="Papp V."/>
            <person name="Albert L."/>
            <person name="Andreopoulos W."/>
            <person name="Angelini C."/>
            <person name="Antonin V."/>
            <person name="Barry K.W."/>
            <person name="Bougher N.L."/>
            <person name="Buchanan P."/>
            <person name="Buyck B."/>
            <person name="Bense V."/>
            <person name="Catcheside P."/>
            <person name="Chovatia M."/>
            <person name="Cooper J."/>
            <person name="Damon W."/>
            <person name="Desjardin D."/>
            <person name="Finy P."/>
            <person name="Geml J."/>
            <person name="Haridas S."/>
            <person name="Hughes K."/>
            <person name="Justo A."/>
            <person name="Karasinski D."/>
            <person name="Kautmanova I."/>
            <person name="Kiss B."/>
            <person name="Kocsube S."/>
            <person name="Kotiranta H."/>
            <person name="LaButti K.M."/>
            <person name="Lechner B.E."/>
            <person name="Liimatainen K."/>
            <person name="Lipzen A."/>
            <person name="Lukacs Z."/>
            <person name="Mihaltcheva S."/>
            <person name="Morgado L.N."/>
            <person name="Niskanen T."/>
            <person name="Noordeloos M.E."/>
            <person name="Ohm R.A."/>
            <person name="Ortiz-Santana B."/>
            <person name="Ovrebo C."/>
            <person name="Racz N."/>
            <person name="Riley R."/>
            <person name="Savchenko A."/>
            <person name="Shiryaev A."/>
            <person name="Soop K."/>
            <person name="Spirin V."/>
            <person name="Szebenyi C."/>
            <person name="Tomsovsky M."/>
            <person name="Tulloss R.E."/>
            <person name="Uehling J."/>
            <person name="Grigoriev I.V."/>
            <person name="Vagvolgyi C."/>
            <person name="Papp T."/>
            <person name="Martin F.M."/>
            <person name="Miettinen O."/>
            <person name="Hibbett D.S."/>
            <person name="Nagy L.G."/>
        </authorList>
    </citation>
    <scope>NUCLEOTIDE SEQUENCE [LARGE SCALE GENOMIC DNA]</scope>
    <source>
        <strain evidence="1 2">HHB13444</strain>
    </source>
</reference>
<evidence type="ECO:0000313" key="1">
    <source>
        <dbReference type="EMBL" id="TFK80618.1"/>
    </source>
</evidence>
<dbReference type="EMBL" id="ML211738">
    <property type="protein sequence ID" value="TFK80618.1"/>
    <property type="molecule type" value="Genomic_DNA"/>
</dbReference>